<evidence type="ECO:0000259" key="6">
    <source>
        <dbReference type="PROSITE" id="PS50043"/>
    </source>
</evidence>
<dbReference type="InterPro" id="IPR058245">
    <property type="entry name" value="NreC/VraR/RcsB-like_REC"/>
</dbReference>
<reference evidence="8 9" key="1">
    <citation type="submission" date="2023-07" db="EMBL/GenBank/DDBJ databases">
        <title>Sequencing the genomes of 1000 actinobacteria strains.</title>
        <authorList>
            <person name="Klenk H.-P."/>
        </authorList>
    </citation>
    <scope>NUCLEOTIDE SEQUENCE [LARGE SCALE GENOMIC DNA]</scope>
    <source>
        <strain evidence="8 9">DSM 20167</strain>
    </source>
</reference>
<gene>
    <name evidence="8" type="ORF">J2S64_000361</name>
</gene>
<keyword evidence="9" id="KW-1185">Reference proteome</keyword>
<evidence type="ECO:0000256" key="1">
    <source>
        <dbReference type="ARBA" id="ARBA00022553"/>
    </source>
</evidence>
<dbReference type="CDD" id="cd17535">
    <property type="entry name" value="REC_NarL-like"/>
    <property type="match status" value="1"/>
</dbReference>
<dbReference type="Proteomes" id="UP001183817">
    <property type="component" value="Unassembled WGS sequence"/>
</dbReference>
<dbReference type="PANTHER" id="PTHR43214">
    <property type="entry name" value="TWO-COMPONENT RESPONSE REGULATOR"/>
    <property type="match status" value="1"/>
</dbReference>
<proteinExistence type="predicted"/>
<evidence type="ECO:0000256" key="5">
    <source>
        <dbReference type="PROSITE-ProRule" id="PRU00169"/>
    </source>
</evidence>
<dbReference type="InterPro" id="IPR011006">
    <property type="entry name" value="CheY-like_superfamily"/>
</dbReference>
<comment type="caution">
    <text evidence="8">The sequence shown here is derived from an EMBL/GenBank/DDBJ whole genome shotgun (WGS) entry which is preliminary data.</text>
</comment>
<dbReference type="Pfam" id="PF00072">
    <property type="entry name" value="Response_reg"/>
    <property type="match status" value="1"/>
</dbReference>
<dbReference type="RefSeq" id="WP_264269001.1">
    <property type="nucleotide sequence ID" value="NZ_BAAAWO010000001.1"/>
</dbReference>
<keyword evidence="2" id="KW-0805">Transcription regulation</keyword>
<dbReference type="PANTHER" id="PTHR43214:SF24">
    <property type="entry name" value="TRANSCRIPTIONAL REGULATORY PROTEIN NARL-RELATED"/>
    <property type="match status" value="1"/>
</dbReference>
<sequence length="216" mass="23654">MRLVIAEDSALFRQGLANLLVDAGHEVLAAVGDAEAAVLQTRALGPDVLICDVRMPPDLSDDGARAAVVLRGEFPRLGIVLLSQRIETKHTARLVPGGYFAYLLKDRVLDVNEFLDTLRRVREGGSALDPELVLELIGAARTNRTVESLTLREREVLALMAEGRTNLGIAQRLWLTERTVETHVGNILAKLELPVAAQDHRRVLAVIAYLQAQGRT</sequence>
<dbReference type="InterPro" id="IPR016032">
    <property type="entry name" value="Sig_transdc_resp-reg_C-effctor"/>
</dbReference>
<dbReference type="SMART" id="SM00448">
    <property type="entry name" value="REC"/>
    <property type="match status" value="1"/>
</dbReference>
<evidence type="ECO:0000256" key="2">
    <source>
        <dbReference type="ARBA" id="ARBA00023015"/>
    </source>
</evidence>
<evidence type="ECO:0000256" key="3">
    <source>
        <dbReference type="ARBA" id="ARBA00023125"/>
    </source>
</evidence>
<organism evidence="8 9">
    <name type="scientific">Paeniglutamicibacter sulfureus</name>
    <dbReference type="NCBI Taxonomy" id="43666"/>
    <lineage>
        <taxon>Bacteria</taxon>
        <taxon>Bacillati</taxon>
        <taxon>Actinomycetota</taxon>
        <taxon>Actinomycetes</taxon>
        <taxon>Micrococcales</taxon>
        <taxon>Micrococcaceae</taxon>
        <taxon>Paeniglutamicibacter</taxon>
    </lineage>
</organism>
<dbReference type="SUPFAM" id="SSF46894">
    <property type="entry name" value="C-terminal effector domain of the bipartite response regulators"/>
    <property type="match status" value="1"/>
</dbReference>
<dbReference type="Gene3D" id="3.40.50.2300">
    <property type="match status" value="1"/>
</dbReference>
<dbReference type="EMBL" id="JAVDYI010000001">
    <property type="protein sequence ID" value="MDR7356670.1"/>
    <property type="molecule type" value="Genomic_DNA"/>
</dbReference>
<dbReference type="InterPro" id="IPR001789">
    <property type="entry name" value="Sig_transdc_resp-reg_receiver"/>
</dbReference>
<keyword evidence="4" id="KW-0804">Transcription</keyword>
<accession>A0ABU2BDJ4</accession>
<dbReference type="SUPFAM" id="SSF52172">
    <property type="entry name" value="CheY-like"/>
    <property type="match status" value="1"/>
</dbReference>
<name>A0ABU2BDJ4_9MICC</name>
<feature type="domain" description="Response regulatory" evidence="7">
    <location>
        <begin position="2"/>
        <end position="120"/>
    </location>
</feature>
<dbReference type="GO" id="GO:0003677">
    <property type="term" value="F:DNA binding"/>
    <property type="evidence" value="ECO:0007669"/>
    <property type="project" value="UniProtKB-KW"/>
</dbReference>
<dbReference type="CDD" id="cd06170">
    <property type="entry name" value="LuxR_C_like"/>
    <property type="match status" value="1"/>
</dbReference>
<dbReference type="Pfam" id="PF00196">
    <property type="entry name" value="GerE"/>
    <property type="match status" value="1"/>
</dbReference>
<dbReference type="PRINTS" id="PR00038">
    <property type="entry name" value="HTHLUXR"/>
</dbReference>
<feature type="modified residue" description="4-aspartylphosphate" evidence="5">
    <location>
        <position position="52"/>
    </location>
</feature>
<feature type="domain" description="HTH luxR-type" evidence="6">
    <location>
        <begin position="142"/>
        <end position="214"/>
    </location>
</feature>
<keyword evidence="3 8" id="KW-0238">DNA-binding</keyword>
<evidence type="ECO:0000256" key="4">
    <source>
        <dbReference type="ARBA" id="ARBA00023163"/>
    </source>
</evidence>
<dbReference type="SMART" id="SM00421">
    <property type="entry name" value="HTH_LUXR"/>
    <property type="match status" value="1"/>
</dbReference>
<dbReference type="InterPro" id="IPR000792">
    <property type="entry name" value="Tscrpt_reg_LuxR_C"/>
</dbReference>
<evidence type="ECO:0000313" key="8">
    <source>
        <dbReference type="EMBL" id="MDR7356670.1"/>
    </source>
</evidence>
<keyword evidence="1 5" id="KW-0597">Phosphoprotein</keyword>
<dbReference type="PROSITE" id="PS50110">
    <property type="entry name" value="RESPONSE_REGULATORY"/>
    <property type="match status" value="1"/>
</dbReference>
<protein>
    <submittedName>
        <fullName evidence="8">DNA-binding NarL/FixJ family response regulator</fullName>
    </submittedName>
</protein>
<dbReference type="PROSITE" id="PS00622">
    <property type="entry name" value="HTH_LUXR_1"/>
    <property type="match status" value="1"/>
</dbReference>
<evidence type="ECO:0000259" key="7">
    <source>
        <dbReference type="PROSITE" id="PS50110"/>
    </source>
</evidence>
<dbReference type="PROSITE" id="PS50043">
    <property type="entry name" value="HTH_LUXR_2"/>
    <property type="match status" value="1"/>
</dbReference>
<dbReference type="InterPro" id="IPR039420">
    <property type="entry name" value="WalR-like"/>
</dbReference>
<evidence type="ECO:0000313" key="9">
    <source>
        <dbReference type="Proteomes" id="UP001183817"/>
    </source>
</evidence>